<evidence type="ECO:0000256" key="1">
    <source>
        <dbReference type="ARBA" id="ARBA00023125"/>
    </source>
</evidence>
<feature type="domain" description="HTH tetR-type" evidence="3">
    <location>
        <begin position="53"/>
        <end position="113"/>
    </location>
</feature>
<comment type="caution">
    <text evidence="4">The sequence shown here is derived from an EMBL/GenBank/DDBJ whole genome shotgun (WGS) entry which is preliminary data.</text>
</comment>
<gene>
    <name evidence="4" type="ORF">E4Z66_17315</name>
</gene>
<dbReference type="Gene3D" id="1.10.357.10">
    <property type="entry name" value="Tetracycline Repressor, domain 2"/>
    <property type="match status" value="1"/>
</dbReference>
<dbReference type="OrthoDB" id="8220622at2"/>
<dbReference type="InterPro" id="IPR036271">
    <property type="entry name" value="Tet_transcr_reg_TetR-rel_C_sf"/>
</dbReference>
<protein>
    <submittedName>
        <fullName evidence="4">TetR/AcrR family transcriptional regulator</fullName>
    </submittedName>
</protein>
<dbReference type="InterPro" id="IPR050109">
    <property type="entry name" value="HTH-type_TetR-like_transc_reg"/>
</dbReference>
<dbReference type="PROSITE" id="PS50977">
    <property type="entry name" value="HTH_TETR_2"/>
    <property type="match status" value="1"/>
</dbReference>
<dbReference type="InterPro" id="IPR009057">
    <property type="entry name" value="Homeodomain-like_sf"/>
</dbReference>
<dbReference type="InterPro" id="IPR001647">
    <property type="entry name" value="HTH_TetR"/>
</dbReference>
<accession>A0A4S4N9G8</accession>
<dbReference type="Pfam" id="PF00440">
    <property type="entry name" value="TetR_N"/>
    <property type="match status" value="1"/>
</dbReference>
<dbReference type="GO" id="GO:0003700">
    <property type="term" value="F:DNA-binding transcription factor activity"/>
    <property type="evidence" value="ECO:0007669"/>
    <property type="project" value="TreeGrafter"/>
</dbReference>
<reference evidence="4 5" key="1">
    <citation type="submission" date="2019-04" db="EMBL/GenBank/DDBJ databases">
        <title>Shimia ponticola sp. nov., isolated from seawater.</title>
        <authorList>
            <person name="Kim Y.-O."/>
            <person name="Yoon J.-H."/>
        </authorList>
    </citation>
    <scope>NUCLEOTIDE SEQUENCE [LARGE SCALE GENOMIC DNA]</scope>
    <source>
        <strain evidence="4 5">MYP11</strain>
    </source>
</reference>
<name>A0A4S4N9G8_9RHOB</name>
<organism evidence="4 5">
    <name type="scientific">Aliishimia ponticola</name>
    <dbReference type="NCBI Taxonomy" id="2499833"/>
    <lineage>
        <taxon>Bacteria</taxon>
        <taxon>Pseudomonadati</taxon>
        <taxon>Pseudomonadota</taxon>
        <taxon>Alphaproteobacteria</taxon>
        <taxon>Rhodobacterales</taxon>
        <taxon>Paracoccaceae</taxon>
        <taxon>Aliishimia</taxon>
    </lineage>
</organism>
<dbReference type="AlphaFoldDB" id="A0A4S4N9G8"/>
<dbReference type="GO" id="GO:0000976">
    <property type="term" value="F:transcription cis-regulatory region binding"/>
    <property type="evidence" value="ECO:0007669"/>
    <property type="project" value="TreeGrafter"/>
</dbReference>
<evidence type="ECO:0000259" key="3">
    <source>
        <dbReference type="PROSITE" id="PS50977"/>
    </source>
</evidence>
<evidence type="ECO:0000256" key="2">
    <source>
        <dbReference type="PROSITE-ProRule" id="PRU00335"/>
    </source>
</evidence>
<sequence length="243" mass="27171">MPGNLTIVSRPVVRNNKCRPQGHGFRRNTTLATPLKIKDGAPSRPRKSSEKREAKRRALAESAIETLCAKGYANTSLRDIAEASGHPLATLHYYFGSKFDLIEYCIRQHKSEFFEQMRGAALTPGALPDVIEAFGRGLALAVAHDAPRHRLWFDIRNQSVFDNALRPIIEDIEKENLAIASVIEQRFFKDTDDDAKQRVIIVYSAIDGLFSQITQNPDKTPPLAETEAMFRVLLERLLVAGTG</sequence>
<dbReference type="PANTHER" id="PTHR30055">
    <property type="entry name" value="HTH-TYPE TRANSCRIPTIONAL REGULATOR RUTR"/>
    <property type="match status" value="1"/>
</dbReference>
<dbReference type="SUPFAM" id="SSF48498">
    <property type="entry name" value="Tetracyclin repressor-like, C-terminal domain"/>
    <property type="match status" value="1"/>
</dbReference>
<dbReference type="SUPFAM" id="SSF46689">
    <property type="entry name" value="Homeodomain-like"/>
    <property type="match status" value="1"/>
</dbReference>
<dbReference type="EMBL" id="SRKY01000005">
    <property type="protein sequence ID" value="THH34728.1"/>
    <property type="molecule type" value="Genomic_DNA"/>
</dbReference>
<dbReference type="Proteomes" id="UP000306602">
    <property type="component" value="Unassembled WGS sequence"/>
</dbReference>
<dbReference type="PANTHER" id="PTHR30055:SF178">
    <property type="entry name" value="POSSIBLE TRANSCRIPTIONAL REGULATORY PROTEIN"/>
    <property type="match status" value="1"/>
</dbReference>
<evidence type="ECO:0000313" key="4">
    <source>
        <dbReference type="EMBL" id="THH34728.1"/>
    </source>
</evidence>
<feature type="DNA-binding region" description="H-T-H motif" evidence="2">
    <location>
        <begin position="76"/>
        <end position="95"/>
    </location>
</feature>
<proteinExistence type="predicted"/>
<keyword evidence="5" id="KW-1185">Reference proteome</keyword>
<keyword evidence="1 2" id="KW-0238">DNA-binding</keyword>
<evidence type="ECO:0000313" key="5">
    <source>
        <dbReference type="Proteomes" id="UP000306602"/>
    </source>
</evidence>